<evidence type="ECO:0000313" key="1">
    <source>
        <dbReference type="EMBL" id="EOB04517.1"/>
    </source>
</evidence>
<sequence>VTHNLNTTCNHFMAYQGRTPPAYESMRLHQDFSTGRYPAPLRSVPAADPLLLGDEAPVGRGLVARQPVKVIHQVPVVPAPVQPGRLEIPLD</sequence>
<organism evidence="1 2">
    <name type="scientific">Anas platyrhynchos</name>
    <name type="common">Mallard</name>
    <name type="synonym">Anas boschas</name>
    <dbReference type="NCBI Taxonomy" id="8839"/>
    <lineage>
        <taxon>Eukaryota</taxon>
        <taxon>Metazoa</taxon>
        <taxon>Chordata</taxon>
        <taxon>Craniata</taxon>
        <taxon>Vertebrata</taxon>
        <taxon>Euteleostomi</taxon>
        <taxon>Archelosauria</taxon>
        <taxon>Archosauria</taxon>
        <taxon>Dinosauria</taxon>
        <taxon>Saurischia</taxon>
        <taxon>Theropoda</taxon>
        <taxon>Coelurosauria</taxon>
        <taxon>Aves</taxon>
        <taxon>Neognathae</taxon>
        <taxon>Galloanserae</taxon>
        <taxon>Anseriformes</taxon>
        <taxon>Anatidae</taxon>
        <taxon>Anatinae</taxon>
        <taxon>Anas</taxon>
    </lineage>
</organism>
<dbReference type="Proteomes" id="UP000296049">
    <property type="component" value="Unassembled WGS sequence"/>
</dbReference>
<dbReference type="AlphaFoldDB" id="R0K463"/>
<name>R0K463_ANAPL</name>
<accession>R0K463</accession>
<protein>
    <submittedName>
        <fullName evidence="1">Uncharacterized protein</fullName>
    </submittedName>
</protein>
<feature type="non-terminal residue" evidence="1">
    <location>
        <position position="91"/>
    </location>
</feature>
<keyword evidence="2" id="KW-1185">Reference proteome</keyword>
<dbReference type="EMBL" id="KB742781">
    <property type="protein sequence ID" value="EOB04517.1"/>
    <property type="molecule type" value="Genomic_DNA"/>
</dbReference>
<reference evidence="2" key="1">
    <citation type="journal article" date="2013" name="Nat. Genet.">
        <title>The duck genome and transcriptome provide insight into an avian influenza virus reservoir species.</title>
        <authorList>
            <person name="Huang Y."/>
            <person name="Li Y."/>
            <person name="Burt D.W."/>
            <person name="Chen H."/>
            <person name="Zhang Y."/>
            <person name="Qian W."/>
            <person name="Kim H."/>
            <person name="Gan S."/>
            <person name="Zhao Y."/>
            <person name="Li J."/>
            <person name="Yi K."/>
            <person name="Feng H."/>
            <person name="Zhu P."/>
            <person name="Li B."/>
            <person name="Liu Q."/>
            <person name="Fairley S."/>
            <person name="Magor K.E."/>
            <person name="Du Z."/>
            <person name="Hu X."/>
            <person name="Goodman L."/>
            <person name="Tafer H."/>
            <person name="Vignal A."/>
            <person name="Lee T."/>
            <person name="Kim K.W."/>
            <person name="Sheng Z."/>
            <person name="An Y."/>
            <person name="Searle S."/>
            <person name="Herrero J."/>
            <person name="Groenen M.A."/>
            <person name="Crooijmans R.P."/>
            <person name="Faraut T."/>
            <person name="Cai Q."/>
            <person name="Webster R.G."/>
            <person name="Aldridge J.R."/>
            <person name="Warren W.C."/>
            <person name="Bartschat S."/>
            <person name="Kehr S."/>
            <person name="Marz M."/>
            <person name="Stadler P.F."/>
            <person name="Smith J."/>
            <person name="Kraus R.H."/>
            <person name="Zhao Y."/>
            <person name="Ren L."/>
            <person name="Fei J."/>
            <person name="Morisson M."/>
            <person name="Kaiser P."/>
            <person name="Griffin D.K."/>
            <person name="Rao M."/>
            <person name="Pitel F."/>
            <person name="Wang J."/>
            <person name="Li N."/>
        </authorList>
    </citation>
    <scope>NUCLEOTIDE SEQUENCE [LARGE SCALE GENOMIC DNA]</scope>
</reference>
<proteinExistence type="predicted"/>
<evidence type="ECO:0000313" key="2">
    <source>
        <dbReference type="Proteomes" id="UP000296049"/>
    </source>
</evidence>
<feature type="non-terminal residue" evidence="1">
    <location>
        <position position="1"/>
    </location>
</feature>
<gene>
    <name evidence="1" type="ORF">Anapl_01445</name>
</gene>